<comment type="similarity">
    <text evidence="1">Belongs to the enoyl-CoA hydratase/isomerase family.</text>
</comment>
<dbReference type="Gene3D" id="3.90.226.10">
    <property type="entry name" value="2-enoyl-CoA Hydratase, Chain A, domain 1"/>
    <property type="match status" value="1"/>
</dbReference>
<accession>A0A484Q4B0</accession>
<evidence type="ECO:0000313" key="3">
    <source>
        <dbReference type="EMBL" id="VFR36368.1"/>
    </source>
</evidence>
<sequence length="233" mass="24762">MIDYAFDAGIARITLDTPDTNNHFTYGLMQDYIAALQQAHDSGADILVIDAKGPDFTLGRDQKEKVPGIAPKENLGLILKANALLRSFPGASVALVQGRAFGFGSGISLHTSISLAADDAQFGFDEIAHNLAPLVVVAYLPHFISPRVAEELVLTGRVVSADEALRIGLVTRVVPAARLADEGEALVRQLSQRHAGAIRVVRKYALGLPGYPTAEQSQAAVDTLAAWIQAGKP</sequence>
<evidence type="ECO:0000313" key="4">
    <source>
        <dbReference type="EMBL" id="VFR51088.1"/>
    </source>
</evidence>
<evidence type="ECO:0000313" key="7">
    <source>
        <dbReference type="EMBL" id="VFR87720.1"/>
    </source>
</evidence>
<dbReference type="PANTHER" id="PTHR42964">
    <property type="entry name" value="ENOYL-COA HYDRATASE"/>
    <property type="match status" value="1"/>
</dbReference>
<name>A0A484Q4B0_9ZZZZ</name>
<dbReference type="EMBL" id="CAADIE010000002">
    <property type="protein sequence ID" value="VFR33244.1"/>
    <property type="molecule type" value="Genomic_DNA"/>
</dbReference>
<reference evidence="2" key="1">
    <citation type="submission" date="2019-03" db="EMBL/GenBank/DDBJ databases">
        <authorList>
            <person name="Danneels B."/>
        </authorList>
    </citation>
    <scope>NUCLEOTIDE SEQUENCE</scope>
</reference>
<dbReference type="InterPro" id="IPR029045">
    <property type="entry name" value="ClpP/crotonase-like_dom_sf"/>
</dbReference>
<dbReference type="GO" id="GO:0004300">
    <property type="term" value="F:enoyl-CoA hydratase activity"/>
    <property type="evidence" value="ECO:0007669"/>
    <property type="project" value="UniProtKB-EC"/>
</dbReference>
<dbReference type="EMBL" id="CAADIN010000010">
    <property type="protein sequence ID" value="VFR84529.1"/>
    <property type="molecule type" value="Genomic_DNA"/>
</dbReference>
<dbReference type="SUPFAM" id="SSF52096">
    <property type="entry name" value="ClpP/crotonase"/>
    <property type="match status" value="1"/>
</dbReference>
<dbReference type="EMBL" id="CAADIF010000001">
    <property type="protein sequence ID" value="VFR57784.1"/>
    <property type="molecule type" value="Genomic_DNA"/>
</dbReference>
<organism evidence="2">
    <name type="scientific">plant metagenome</name>
    <dbReference type="NCBI Taxonomy" id="1297885"/>
    <lineage>
        <taxon>unclassified sequences</taxon>
        <taxon>metagenomes</taxon>
        <taxon>organismal metagenomes</taxon>
    </lineage>
</organism>
<evidence type="ECO:0000313" key="5">
    <source>
        <dbReference type="EMBL" id="VFR57784.1"/>
    </source>
</evidence>
<dbReference type="EC" id="4.2.1.17" evidence="2"/>
<protein>
    <submittedName>
        <fullName evidence="2">Enoyl-CoA hydratase</fullName>
        <ecNumber evidence="2">4.2.1.17</ecNumber>
    </submittedName>
</protein>
<gene>
    <name evidence="3" type="ORF">ANK1_3641</name>
    <name evidence="5" type="ORF">ANK2_3642</name>
    <name evidence="2" type="ORF">BER1_3820</name>
    <name evidence="4" type="ORF">BER2_3789</name>
    <name evidence="7" type="ORF">ISE1_3653</name>
    <name evidence="6" type="ORF">ISE2_3634</name>
</gene>
<dbReference type="AlphaFoldDB" id="A0A484Q4B0"/>
<dbReference type="PANTHER" id="PTHR42964:SF1">
    <property type="entry name" value="POLYKETIDE BIOSYNTHESIS ENOYL-COA HYDRATASE PKSH-RELATED"/>
    <property type="match status" value="1"/>
</dbReference>
<dbReference type="EMBL" id="CAADIM010000029">
    <property type="protein sequence ID" value="VFR87720.1"/>
    <property type="molecule type" value="Genomic_DNA"/>
</dbReference>
<dbReference type="InterPro" id="IPR051683">
    <property type="entry name" value="Enoyl-CoA_Hydratase/Isomerase"/>
</dbReference>
<dbReference type="InterPro" id="IPR001753">
    <property type="entry name" value="Enoyl-CoA_hydra/iso"/>
</dbReference>
<evidence type="ECO:0000256" key="1">
    <source>
        <dbReference type="ARBA" id="ARBA00005254"/>
    </source>
</evidence>
<evidence type="ECO:0000313" key="6">
    <source>
        <dbReference type="EMBL" id="VFR84529.1"/>
    </source>
</evidence>
<keyword evidence="2" id="KW-0456">Lyase</keyword>
<dbReference type="EMBL" id="CAADIH010000037">
    <property type="protein sequence ID" value="VFR51088.1"/>
    <property type="molecule type" value="Genomic_DNA"/>
</dbReference>
<dbReference type="Pfam" id="PF00378">
    <property type="entry name" value="ECH_1"/>
    <property type="match status" value="1"/>
</dbReference>
<evidence type="ECO:0000313" key="2">
    <source>
        <dbReference type="EMBL" id="VFR33244.1"/>
    </source>
</evidence>
<dbReference type="EMBL" id="CAADIA010000009">
    <property type="protein sequence ID" value="VFR36368.1"/>
    <property type="molecule type" value="Genomic_DNA"/>
</dbReference>
<dbReference type="CDD" id="cd06558">
    <property type="entry name" value="crotonase-like"/>
    <property type="match status" value="1"/>
</dbReference>
<proteinExistence type="inferred from homology"/>